<evidence type="ECO:0000313" key="4">
    <source>
        <dbReference type="Proteomes" id="UP000014071"/>
    </source>
</evidence>
<feature type="compositionally biased region" description="Basic and acidic residues" evidence="1">
    <location>
        <begin position="257"/>
        <end position="266"/>
    </location>
</feature>
<dbReference type="eggNOG" id="ENOG502R269">
    <property type="taxonomic scope" value="Eukaryota"/>
</dbReference>
<dbReference type="Proteomes" id="UP000014071">
    <property type="component" value="Unassembled WGS sequence"/>
</dbReference>
<feature type="compositionally biased region" description="Pro residues" evidence="1">
    <location>
        <begin position="291"/>
        <end position="300"/>
    </location>
</feature>
<dbReference type="OrthoDB" id="2556731at2759"/>
<evidence type="ECO:0000256" key="2">
    <source>
        <dbReference type="SAM" id="SignalP"/>
    </source>
</evidence>
<feature type="region of interest" description="Disordered" evidence="1">
    <location>
        <begin position="236"/>
        <end position="302"/>
    </location>
</feature>
<name>R9PAJ2_PSEHS</name>
<evidence type="ECO:0000313" key="3">
    <source>
        <dbReference type="EMBL" id="GAC95120.1"/>
    </source>
</evidence>
<gene>
    <name evidence="3" type="ORF">PHSY_002695</name>
</gene>
<reference evidence="4" key="1">
    <citation type="journal article" date="2013" name="Genome Announc.">
        <title>Draft genome sequence of the basidiomycetous yeast-like fungus Pseudozyma hubeiensis SY62, which produces an abundant amount of the biosurfactant mannosylerythritol lipids.</title>
        <authorList>
            <person name="Konishi M."/>
            <person name="Hatada Y."/>
            <person name="Horiuchi J."/>
        </authorList>
    </citation>
    <scope>NUCLEOTIDE SEQUENCE [LARGE SCALE GENOMIC DNA]</scope>
    <source>
        <strain evidence="4">SY62</strain>
    </source>
</reference>
<feature type="region of interest" description="Disordered" evidence="1">
    <location>
        <begin position="117"/>
        <end position="190"/>
    </location>
</feature>
<dbReference type="EMBL" id="DF238790">
    <property type="protein sequence ID" value="GAC95120.1"/>
    <property type="molecule type" value="Genomic_DNA"/>
</dbReference>
<feature type="compositionally biased region" description="Basic and acidic residues" evidence="1">
    <location>
        <begin position="117"/>
        <end position="146"/>
    </location>
</feature>
<feature type="region of interest" description="Disordered" evidence="1">
    <location>
        <begin position="26"/>
        <end position="55"/>
    </location>
</feature>
<feature type="signal peptide" evidence="2">
    <location>
        <begin position="1"/>
        <end position="23"/>
    </location>
</feature>
<sequence>MNFFASSLAVLLLSSLLILPAHAARGTTASTPSYPNTPTTPQPDTASPPSRVVFDDEDPEASRVAWLRGRAGGSGTNFIEDRLIHPSSSFVLPEREPAGRERAGAGEVFVFRAKKVDRGKKSTEVPVERVEGNLRGEDGERRERTGRSGSSRGRQRFNEGGLRRGGSKDRTMGWSGEQESPVSPDRDVREERTFGRTIPVEGGQHSLNIDAQHGLGLRSESPTRWALDNVASRLSSLDLNNPHTTSPRASLSPTSDSEYHFHDARSAEISSASPPSPHFPDLHSGGTSTPRTPPPPPPKLAPYRMWSAASALPHVNIPYTKLTSIPPSYPHWQSSLSALRENEWTNQLDARVKWAAENRIDTSRPARVVTPFGAVTGGDIDTGLSPRFIDDPSNPPPRLDSVLLTGTQRRIHAFRELVELIPPALTHHSKNIYNTHTDDIDKDIHPAVHPIQYINSILRDKNAAVILENSIHSDLHDTLANVPKEALSHLQRDHKRSGARRDHTTSVEQLLGTDYALHNTFWYPYYHNKPAFKINNPLDTPLEHFAAFSPFADAVALKKV</sequence>
<keyword evidence="2" id="KW-0732">Signal</keyword>
<dbReference type="GeneID" id="24107986"/>
<proteinExistence type="predicted"/>
<dbReference type="RefSeq" id="XP_012188707.1">
    <property type="nucleotide sequence ID" value="XM_012333317.1"/>
</dbReference>
<feature type="compositionally biased region" description="Low complexity" evidence="1">
    <location>
        <begin position="26"/>
        <end position="43"/>
    </location>
</feature>
<dbReference type="AlphaFoldDB" id="R9PAJ2"/>
<feature type="chain" id="PRO_5004478488" evidence="2">
    <location>
        <begin position="24"/>
        <end position="560"/>
    </location>
</feature>
<organism evidence="3 4">
    <name type="scientific">Pseudozyma hubeiensis (strain SY62)</name>
    <name type="common">Yeast</name>
    <dbReference type="NCBI Taxonomy" id="1305764"/>
    <lineage>
        <taxon>Eukaryota</taxon>
        <taxon>Fungi</taxon>
        <taxon>Dikarya</taxon>
        <taxon>Basidiomycota</taxon>
        <taxon>Ustilaginomycotina</taxon>
        <taxon>Ustilaginomycetes</taxon>
        <taxon>Ustilaginales</taxon>
        <taxon>Ustilaginaceae</taxon>
        <taxon>Pseudozyma</taxon>
    </lineage>
</organism>
<protein>
    <submittedName>
        <fullName evidence="3">Uncharacterized protein</fullName>
    </submittedName>
</protein>
<keyword evidence="4" id="KW-1185">Reference proteome</keyword>
<dbReference type="HOGENOM" id="CLU_480732_0_0_1"/>
<accession>R9PAJ2</accession>
<feature type="compositionally biased region" description="Polar residues" evidence="1">
    <location>
        <begin position="236"/>
        <end position="256"/>
    </location>
</feature>
<evidence type="ECO:0000256" key="1">
    <source>
        <dbReference type="SAM" id="MobiDB-lite"/>
    </source>
</evidence>